<reference evidence="3" key="1">
    <citation type="journal article" date="2008" name="Nature">
        <title>The amphioxus genome and the evolution of the chordate karyotype.</title>
        <authorList>
            <consortium name="US DOE Joint Genome Institute (JGI-PGF)"/>
            <person name="Putnam N.H."/>
            <person name="Butts T."/>
            <person name="Ferrier D.E.K."/>
            <person name="Furlong R.F."/>
            <person name="Hellsten U."/>
            <person name="Kawashima T."/>
            <person name="Robinson-Rechavi M."/>
            <person name="Shoguchi E."/>
            <person name="Terry A."/>
            <person name="Yu J.-K."/>
            <person name="Benito-Gutierrez E.L."/>
            <person name="Dubchak I."/>
            <person name="Garcia-Fernandez J."/>
            <person name="Gibson-Brown J.J."/>
            <person name="Grigoriev I.V."/>
            <person name="Horton A.C."/>
            <person name="de Jong P.J."/>
            <person name="Jurka J."/>
            <person name="Kapitonov V.V."/>
            <person name="Kohara Y."/>
            <person name="Kuroki Y."/>
            <person name="Lindquist E."/>
            <person name="Lucas S."/>
            <person name="Osoegawa K."/>
            <person name="Pennacchio L.A."/>
            <person name="Salamov A.A."/>
            <person name="Satou Y."/>
            <person name="Sauka-Spengler T."/>
            <person name="Schmutz J."/>
            <person name="Shin-I T."/>
            <person name="Toyoda A."/>
            <person name="Bronner-Fraser M."/>
            <person name="Fujiyama A."/>
            <person name="Holland L.Z."/>
            <person name="Holland P.W.H."/>
            <person name="Satoh N."/>
            <person name="Rokhsar D.S."/>
        </authorList>
    </citation>
    <scope>NUCLEOTIDE SEQUENCE [LARGE SCALE GENOMIC DNA]</scope>
    <source>
        <strain evidence="3">S238N-H82</strain>
        <tissue evidence="3">Testes</tissue>
    </source>
</reference>
<feature type="region of interest" description="Disordered" evidence="1">
    <location>
        <begin position="200"/>
        <end position="225"/>
    </location>
</feature>
<organism>
    <name type="scientific">Branchiostoma floridae</name>
    <name type="common">Florida lancelet</name>
    <name type="synonym">Amphioxus</name>
    <dbReference type="NCBI Taxonomy" id="7739"/>
    <lineage>
        <taxon>Eukaryota</taxon>
        <taxon>Metazoa</taxon>
        <taxon>Chordata</taxon>
        <taxon>Cephalochordata</taxon>
        <taxon>Leptocardii</taxon>
        <taxon>Amphioxiformes</taxon>
        <taxon>Branchiostomatidae</taxon>
        <taxon>Branchiostoma</taxon>
    </lineage>
</organism>
<name>C3Z712_BRAFL</name>
<keyword evidence="2" id="KW-0812">Transmembrane</keyword>
<sequence>MTKRSRRHGPAPMTKIRLDNIILTKQNRNDTCRRLLIFVTMTTVAITLGQGYTQYKEYVDYHIRYQLLCSYFHGKGRGGVVVLSTTHNRSGPIDPGAVPALRREAHANAQKIISTYEGESETYDWFPRLERRPIQMLRPRRYDWTGHYVNHRCARKVERRAFVHPCIAAAQFRYAYEEQMARNPLRRLVKILANKRKSPDDNRPYLVPNMPPARPVSLTTPAFSP</sequence>
<keyword evidence="2" id="KW-0472">Membrane</keyword>
<evidence type="ECO:0000313" key="3">
    <source>
        <dbReference type="EMBL" id="EEN51608.1"/>
    </source>
</evidence>
<evidence type="ECO:0000256" key="1">
    <source>
        <dbReference type="SAM" id="MobiDB-lite"/>
    </source>
</evidence>
<keyword evidence="2" id="KW-1133">Transmembrane helix</keyword>
<dbReference type="InParanoid" id="C3Z712"/>
<dbReference type="EMBL" id="GG666590">
    <property type="protein sequence ID" value="EEN51608.1"/>
    <property type="molecule type" value="Genomic_DNA"/>
</dbReference>
<evidence type="ECO:0000256" key="2">
    <source>
        <dbReference type="SAM" id="Phobius"/>
    </source>
</evidence>
<dbReference type="AlphaFoldDB" id="C3Z712"/>
<proteinExistence type="predicted"/>
<accession>C3Z712</accession>
<gene>
    <name evidence="3" type="ORF">BRAFLDRAFT_64706</name>
</gene>
<feature type="transmembrane region" description="Helical" evidence="2">
    <location>
        <begin position="35"/>
        <end position="53"/>
    </location>
</feature>
<protein>
    <submittedName>
        <fullName evidence="3">Uncharacterized protein</fullName>
    </submittedName>
</protein>